<dbReference type="EMBL" id="BJWL01000409">
    <property type="protein sequence ID" value="GFS42959.1"/>
    <property type="molecule type" value="Genomic_DNA"/>
</dbReference>
<dbReference type="Proteomes" id="UP000585474">
    <property type="component" value="Unassembled WGS sequence"/>
</dbReference>
<evidence type="ECO:0000313" key="1">
    <source>
        <dbReference type="EMBL" id="GFS42959.1"/>
    </source>
</evidence>
<name>A0A7J0DUN8_9ERIC</name>
<accession>A0A7J0DUN8</accession>
<dbReference type="AlphaFoldDB" id="A0A7J0DUN8"/>
<organism evidence="1 2">
    <name type="scientific">Actinidia rufa</name>
    <dbReference type="NCBI Taxonomy" id="165716"/>
    <lineage>
        <taxon>Eukaryota</taxon>
        <taxon>Viridiplantae</taxon>
        <taxon>Streptophyta</taxon>
        <taxon>Embryophyta</taxon>
        <taxon>Tracheophyta</taxon>
        <taxon>Spermatophyta</taxon>
        <taxon>Magnoliopsida</taxon>
        <taxon>eudicotyledons</taxon>
        <taxon>Gunneridae</taxon>
        <taxon>Pentapetalae</taxon>
        <taxon>asterids</taxon>
        <taxon>Ericales</taxon>
        <taxon>Actinidiaceae</taxon>
        <taxon>Actinidia</taxon>
    </lineage>
</organism>
<gene>
    <name evidence="1" type="ORF">Acr_00g0082800</name>
</gene>
<reference evidence="2" key="1">
    <citation type="submission" date="2019-07" db="EMBL/GenBank/DDBJ databases">
        <title>De Novo Assembly of kiwifruit Actinidia rufa.</title>
        <authorList>
            <person name="Sugita-Konishi S."/>
            <person name="Sato K."/>
            <person name="Mori E."/>
            <person name="Abe Y."/>
            <person name="Kisaki G."/>
            <person name="Hamano K."/>
            <person name="Suezawa K."/>
            <person name="Otani M."/>
            <person name="Fukuda T."/>
            <person name="Manabe T."/>
            <person name="Gomi K."/>
            <person name="Tabuchi M."/>
            <person name="Akimitsu K."/>
            <person name="Kataoka I."/>
        </authorList>
    </citation>
    <scope>NUCLEOTIDE SEQUENCE [LARGE SCALE GENOMIC DNA]</scope>
    <source>
        <strain evidence="2">cv. Fuchu</strain>
    </source>
</reference>
<dbReference type="PANTHER" id="PTHR48475">
    <property type="entry name" value="RIBONUCLEASE H"/>
    <property type="match status" value="1"/>
</dbReference>
<keyword evidence="2" id="KW-1185">Reference proteome</keyword>
<dbReference type="OrthoDB" id="1433117at2759"/>
<evidence type="ECO:0000313" key="2">
    <source>
        <dbReference type="Proteomes" id="UP000585474"/>
    </source>
</evidence>
<proteinExistence type="predicted"/>
<protein>
    <submittedName>
        <fullName evidence="1">Uncharacterized protein</fullName>
    </submittedName>
</protein>
<sequence length="132" mass="15290">MGRGLSKCIVGLSTRRIPMGETLYFLVYGIKSVILVEIRMPSFRTMNFDKKNNEAELRLNLDLLIKRRERAGVSQATYKHQVAKYYNKRVKHMLFLPGDLVLREVTLSMKELNVGKLGLTWEGLYRIVKVSK</sequence>
<comment type="caution">
    <text evidence="1">The sequence shown here is derived from an EMBL/GenBank/DDBJ whole genome shotgun (WGS) entry which is preliminary data.</text>
</comment>
<dbReference type="PANTHER" id="PTHR48475:SF2">
    <property type="entry name" value="RIBONUCLEASE H"/>
    <property type="match status" value="1"/>
</dbReference>